<comment type="caution">
    <text evidence="8">The sequence shown here is derived from an EMBL/GenBank/DDBJ whole genome shotgun (WGS) entry which is preliminary data.</text>
</comment>
<evidence type="ECO:0000256" key="3">
    <source>
        <dbReference type="ARBA" id="ARBA00022485"/>
    </source>
</evidence>
<dbReference type="GO" id="GO:0046872">
    <property type="term" value="F:metal ion binding"/>
    <property type="evidence" value="ECO:0007669"/>
    <property type="project" value="UniProtKB-KW"/>
</dbReference>
<dbReference type="GO" id="GO:0016491">
    <property type="term" value="F:oxidoreductase activity"/>
    <property type="evidence" value="ECO:0007669"/>
    <property type="project" value="UniProtKB-KW"/>
</dbReference>
<dbReference type="PANTHER" id="PTHR42989">
    <property type="entry name" value="HYDROGENASE-4 COMPONENT I"/>
    <property type="match status" value="1"/>
</dbReference>
<sequence>MPDALVPVVVEAIDALGTRAGRPARVVAYGACASSGGPYWDSYAVADGIGQFVPVAAFVPGCPPPPGSLEDALAGLTAGAGTAPSAPAVEEDR</sequence>
<gene>
    <name evidence="8" type="primary">ndhK_19</name>
    <name evidence="8" type="ORF">SDC9_187244</name>
</gene>
<evidence type="ECO:0000256" key="2">
    <source>
        <dbReference type="ARBA" id="ARBA00009173"/>
    </source>
</evidence>
<accession>A0A645HL19</accession>
<evidence type="ECO:0000313" key="8">
    <source>
        <dbReference type="EMBL" id="MPN39715.1"/>
    </source>
</evidence>
<dbReference type="EMBL" id="VSSQ01095689">
    <property type="protein sequence ID" value="MPN39715.1"/>
    <property type="molecule type" value="Genomic_DNA"/>
</dbReference>
<dbReference type="PANTHER" id="PTHR42989:SF1">
    <property type="entry name" value="FORMATE HYDROGENLYASE SUBUNIT 7-RELATED"/>
    <property type="match status" value="1"/>
</dbReference>
<evidence type="ECO:0000256" key="5">
    <source>
        <dbReference type="ARBA" id="ARBA00023004"/>
    </source>
</evidence>
<evidence type="ECO:0000256" key="1">
    <source>
        <dbReference type="ARBA" id="ARBA00001966"/>
    </source>
</evidence>
<dbReference type="GO" id="GO:0051539">
    <property type="term" value="F:4 iron, 4 sulfur cluster binding"/>
    <property type="evidence" value="ECO:0007669"/>
    <property type="project" value="UniProtKB-KW"/>
</dbReference>
<comment type="cofactor">
    <cofactor evidence="1">
        <name>[4Fe-4S] cluster</name>
        <dbReference type="ChEBI" id="CHEBI:49883"/>
    </cofactor>
</comment>
<dbReference type="AlphaFoldDB" id="A0A645HL19"/>
<keyword evidence="3" id="KW-0004">4Fe-4S</keyword>
<evidence type="ECO:0000256" key="6">
    <source>
        <dbReference type="ARBA" id="ARBA00023014"/>
    </source>
</evidence>
<keyword evidence="8" id="KW-0560">Oxidoreductase</keyword>
<dbReference type="InterPro" id="IPR052375">
    <property type="entry name" value="Complex_I_20kDa-like"/>
</dbReference>
<dbReference type="SUPFAM" id="SSF56770">
    <property type="entry name" value="HydA/Nqo6-like"/>
    <property type="match status" value="1"/>
</dbReference>
<evidence type="ECO:0000256" key="4">
    <source>
        <dbReference type="ARBA" id="ARBA00022723"/>
    </source>
</evidence>
<protein>
    <submittedName>
        <fullName evidence="8">NAD(P)H-quinone oxidoreductase subunit K, chloroplastic</fullName>
        <ecNumber evidence="8">1.6.5.11</ecNumber>
    </submittedName>
</protein>
<proteinExistence type="inferred from homology"/>
<dbReference type="Pfam" id="PF01058">
    <property type="entry name" value="Oxidored_q6"/>
    <property type="match status" value="1"/>
</dbReference>
<comment type="similarity">
    <text evidence="2">Belongs to the complex I 20 kDa subunit family.</text>
</comment>
<name>A0A645HL19_9ZZZZ</name>
<dbReference type="Gene3D" id="3.40.50.12280">
    <property type="match status" value="1"/>
</dbReference>
<organism evidence="8">
    <name type="scientific">bioreactor metagenome</name>
    <dbReference type="NCBI Taxonomy" id="1076179"/>
    <lineage>
        <taxon>unclassified sequences</taxon>
        <taxon>metagenomes</taxon>
        <taxon>ecological metagenomes</taxon>
    </lineage>
</organism>
<evidence type="ECO:0000259" key="7">
    <source>
        <dbReference type="Pfam" id="PF01058"/>
    </source>
</evidence>
<dbReference type="EC" id="1.6.5.11" evidence="8"/>
<reference evidence="8" key="1">
    <citation type="submission" date="2019-08" db="EMBL/GenBank/DDBJ databases">
        <authorList>
            <person name="Kucharzyk K."/>
            <person name="Murdoch R.W."/>
            <person name="Higgins S."/>
            <person name="Loffler F."/>
        </authorList>
    </citation>
    <scope>NUCLEOTIDE SEQUENCE</scope>
</reference>
<keyword evidence="4" id="KW-0479">Metal-binding</keyword>
<feature type="domain" description="NADH:ubiquinone oxidoreductase-like 20kDa subunit" evidence="7">
    <location>
        <begin position="11"/>
        <end position="74"/>
    </location>
</feature>
<keyword evidence="6" id="KW-0411">Iron-sulfur</keyword>
<dbReference type="InterPro" id="IPR006137">
    <property type="entry name" value="NADH_UbQ_OxRdtase-like_20kDa"/>
</dbReference>
<keyword evidence="5" id="KW-0408">Iron</keyword>